<dbReference type="InterPro" id="IPR016166">
    <property type="entry name" value="FAD-bd_PCMH"/>
</dbReference>
<dbReference type="InterPro" id="IPR036318">
    <property type="entry name" value="FAD-bd_PCMH-like_sf"/>
</dbReference>
<evidence type="ECO:0000256" key="2">
    <source>
        <dbReference type="ARBA" id="ARBA00022827"/>
    </source>
</evidence>
<dbReference type="PROSITE" id="PS51387">
    <property type="entry name" value="FAD_PCMH"/>
    <property type="match status" value="1"/>
</dbReference>
<dbReference type="PANTHER" id="PTHR11748">
    <property type="entry name" value="D-LACTATE DEHYDROGENASE"/>
    <property type="match status" value="1"/>
</dbReference>
<sequence>MLTPRSEDELAEIVRGANGPLSIRGGATRHLPGDGEPLTTRGLTGITLYEPGALTLVARAGTPVAEVEAALAGEGQRLPFEPMDHRPLLGTDGEPTIGGAVAMNVSGPRRVQVGACRDALIGVRFVTGEGAVVKNGGRVMKNVTGYDLVKLQAGARGTLGILTEVAFKVLPAAQSQATLRLDGLDADAAMAAMAAALGSPFEVSGAAWTEAGTFLRVEGLEGSVAYRTGKLLEVLAPWGLAETVDDPWADLRDARAVAGPGDVWRVHCRPSQAPALIAAVGAEAAQMDWGGGLVWLRVAAGTDLRAALPAFDGHASRVTGAADTAPQSGSVAALEAGIRARFDPRGLFSPMTETA</sequence>
<dbReference type="InterPro" id="IPR006094">
    <property type="entry name" value="Oxid_FAD_bind_N"/>
</dbReference>
<dbReference type="AlphaFoldDB" id="A0A0D1ELI1"/>
<dbReference type="EMBL" id="JYFE01000013">
    <property type="protein sequence ID" value="KIT17801.1"/>
    <property type="molecule type" value="Genomic_DNA"/>
</dbReference>
<dbReference type="EC" id="1.-.-.-" evidence="4"/>
<dbReference type="InterPro" id="IPR016169">
    <property type="entry name" value="FAD-bd_PCMH_sub2"/>
</dbReference>
<dbReference type="InterPro" id="IPR016164">
    <property type="entry name" value="FAD-linked_Oxase-like_C"/>
</dbReference>
<dbReference type="STRING" id="935700.jaqu_03900"/>
<evidence type="ECO:0000259" key="3">
    <source>
        <dbReference type="PROSITE" id="PS51387"/>
    </source>
</evidence>
<dbReference type="GO" id="GO:0016491">
    <property type="term" value="F:oxidoreductase activity"/>
    <property type="evidence" value="ECO:0007669"/>
    <property type="project" value="UniProtKB-KW"/>
</dbReference>
<accession>A0A0D1ELI1</accession>
<keyword evidence="4" id="KW-0560">Oxidoreductase</keyword>
<dbReference type="Pfam" id="PF01565">
    <property type="entry name" value="FAD_binding_4"/>
    <property type="match status" value="1"/>
</dbReference>
<evidence type="ECO:0000256" key="1">
    <source>
        <dbReference type="ARBA" id="ARBA00022630"/>
    </source>
</evidence>
<keyword evidence="2" id="KW-0274">FAD</keyword>
<dbReference type="Proteomes" id="UP000032232">
    <property type="component" value="Unassembled WGS sequence"/>
</dbReference>
<dbReference type="SUPFAM" id="SSF55103">
    <property type="entry name" value="FAD-linked oxidases, C-terminal domain"/>
    <property type="match status" value="1"/>
</dbReference>
<dbReference type="PATRIC" id="fig|935700.4.peg.419"/>
<reference evidence="4 5" key="1">
    <citation type="submission" date="2015-02" db="EMBL/GenBank/DDBJ databases">
        <title>Genome Sequence of Jannaschia aquimarina DSM28248, a member of the Roseobacter clade.</title>
        <authorList>
            <person name="Voget S."/>
            <person name="Daniel R."/>
        </authorList>
    </citation>
    <scope>NUCLEOTIDE SEQUENCE [LARGE SCALE GENOMIC DNA]</scope>
    <source>
        <strain evidence="4 5">GSW-M26</strain>
    </source>
</reference>
<dbReference type="PANTHER" id="PTHR11748:SF103">
    <property type="entry name" value="GLYCOLATE OXIDASE SUBUNIT GLCE"/>
    <property type="match status" value="1"/>
</dbReference>
<evidence type="ECO:0000313" key="4">
    <source>
        <dbReference type="EMBL" id="KIT17801.1"/>
    </source>
</evidence>
<evidence type="ECO:0000313" key="5">
    <source>
        <dbReference type="Proteomes" id="UP000032232"/>
    </source>
</evidence>
<name>A0A0D1ELI1_9RHOB</name>
<gene>
    <name evidence="4" type="ORF">jaqu_03900</name>
</gene>
<keyword evidence="1" id="KW-0285">Flavoprotein</keyword>
<organism evidence="4 5">
    <name type="scientific">Jannaschia aquimarina</name>
    <dbReference type="NCBI Taxonomy" id="935700"/>
    <lineage>
        <taxon>Bacteria</taxon>
        <taxon>Pseudomonadati</taxon>
        <taxon>Pseudomonadota</taxon>
        <taxon>Alphaproteobacteria</taxon>
        <taxon>Rhodobacterales</taxon>
        <taxon>Roseobacteraceae</taxon>
        <taxon>Jannaschia</taxon>
    </lineage>
</organism>
<dbReference type="SUPFAM" id="SSF56176">
    <property type="entry name" value="FAD-binding/transporter-associated domain-like"/>
    <property type="match status" value="1"/>
</dbReference>
<dbReference type="GO" id="GO:0071949">
    <property type="term" value="F:FAD binding"/>
    <property type="evidence" value="ECO:0007669"/>
    <property type="project" value="InterPro"/>
</dbReference>
<comment type="caution">
    <text evidence="4">The sequence shown here is derived from an EMBL/GenBank/DDBJ whole genome shotgun (WGS) entry which is preliminary data.</text>
</comment>
<protein>
    <submittedName>
        <fullName evidence="4">Putative FAD-linked oxidoreductase</fullName>
        <ecNumber evidence="4">1.-.-.-</ecNumber>
    </submittedName>
</protein>
<proteinExistence type="predicted"/>
<keyword evidence="5" id="KW-1185">Reference proteome</keyword>
<feature type="domain" description="FAD-binding PCMH-type" evidence="3">
    <location>
        <begin position="1"/>
        <end position="172"/>
    </location>
</feature>
<dbReference type="Gene3D" id="3.30.465.10">
    <property type="match status" value="1"/>
</dbReference>